<evidence type="ECO:0000313" key="3">
    <source>
        <dbReference type="Proteomes" id="UP001141253"/>
    </source>
</evidence>
<organism evidence="2 3">
    <name type="scientific">Salix suchowensis</name>
    <dbReference type="NCBI Taxonomy" id="1278906"/>
    <lineage>
        <taxon>Eukaryota</taxon>
        <taxon>Viridiplantae</taxon>
        <taxon>Streptophyta</taxon>
        <taxon>Embryophyta</taxon>
        <taxon>Tracheophyta</taxon>
        <taxon>Spermatophyta</taxon>
        <taxon>Magnoliopsida</taxon>
        <taxon>eudicotyledons</taxon>
        <taxon>Gunneridae</taxon>
        <taxon>Pentapetalae</taxon>
        <taxon>rosids</taxon>
        <taxon>fabids</taxon>
        <taxon>Malpighiales</taxon>
        <taxon>Salicaceae</taxon>
        <taxon>Saliceae</taxon>
        <taxon>Salix</taxon>
    </lineage>
</organism>
<evidence type="ECO:0000256" key="1">
    <source>
        <dbReference type="SAM" id="Phobius"/>
    </source>
</evidence>
<comment type="caution">
    <text evidence="2">The sequence shown here is derived from an EMBL/GenBank/DDBJ whole genome shotgun (WGS) entry which is preliminary data.</text>
</comment>
<reference evidence="2" key="2">
    <citation type="journal article" date="2023" name="Int. J. Mol. Sci.">
        <title>De Novo Assembly and Annotation of 11 Diverse Shrub Willow (Salix) Genomes Reveals Novel Gene Organization in Sex-Linked Regions.</title>
        <authorList>
            <person name="Hyden B."/>
            <person name="Feng K."/>
            <person name="Yates T.B."/>
            <person name="Jawdy S."/>
            <person name="Cereghino C."/>
            <person name="Smart L.B."/>
            <person name="Muchero W."/>
        </authorList>
    </citation>
    <scope>NUCLEOTIDE SEQUENCE</scope>
    <source>
        <tissue evidence="2">Shoot tip</tissue>
    </source>
</reference>
<dbReference type="Proteomes" id="UP001141253">
    <property type="component" value="Chromosome 9"/>
</dbReference>
<dbReference type="SUPFAM" id="SSF81606">
    <property type="entry name" value="PP2C-like"/>
    <property type="match status" value="1"/>
</dbReference>
<reference evidence="2" key="1">
    <citation type="submission" date="2022-10" db="EMBL/GenBank/DDBJ databases">
        <authorList>
            <person name="Hyden B.L."/>
            <person name="Feng K."/>
            <person name="Yates T."/>
            <person name="Jawdy S."/>
            <person name="Smart L.B."/>
            <person name="Muchero W."/>
        </authorList>
    </citation>
    <scope>NUCLEOTIDE SEQUENCE</scope>
    <source>
        <tissue evidence="2">Shoot tip</tissue>
    </source>
</reference>
<dbReference type="EMBL" id="JAPFFI010000008">
    <property type="protein sequence ID" value="KAJ6385629.1"/>
    <property type="molecule type" value="Genomic_DNA"/>
</dbReference>
<dbReference type="PROSITE" id="PS01032">
    <property type="entry name" value="PPM_1"/>
    <property type="match status" value="1"/>
</dbReference>
<evidence type="ECO:0008006" key="4">
    <source>
        <dbReference type="Google" id="ProtNLM"/>
    </source>
</evidence>
<dbReference type="Gene3D" id="3.60.40.10">
    <property type="entry name" value="PPM-type phosphatase domain"/>
    <property type="match status" value="1"/>
</dbReference>
<keyword evidence="3" id="KW-1185">Reference proteome</keyword>
<accession>A0ABQ9BKS0</accession>
<feature type="transmembrane region" description="Helical" evidence="1">
    <location>
        <begin position="99"/>
        <end position="120"/>
    </location>
</feature>
<evidence type="ECO:0000313" key="2">
    <source>
        <dbReference type="EMBL" id="KAJ6385629.1"/>
    </source>
</evidence>
<dbReference type="InterPro" id="IPR036457">
    <property type="entry name" value="PPM-type-like_dom_sf"/>
</dbReference>
<proteinExistence type="predicted"/>
<name>A0ABQ9BKS0_9ROSI</name>
<keyword evidence="1" id="KW-1133">Transmembrane helix</keyword>
<keyword evidence="1" id="KW-0472">Membrane</keyword>
<keyword evidence="1" id="KW-0812">Transmembrane</keyword>
<dbReference type="InterPro" id="IPR000222">
    <property type="entry name" value="PP2C_BS"/>
</dbReference>
<protein>
    <recommendedName>
        <fullName evidence="4">Protein-serine/threonine phosphatase</fullName>
    </recommendedName>
</protein>
<gene>
    <name evidence="2" type="ORF">OIU77_028749</name>
</gene>
<sequence>MMLRSCYRPLERCFGRVAGGGGDGLMWHADLKQHASGDYSIAVVQANSNLEDQSQVLTSSSATYVGVYDGHGGPEASRFVNKHLFPYMHSENSLPSLSLLLYIFLLFVLIRMFFVIFFCLN</sequence>